<comment type="caution">
    <text evidence="5">The sequence shown here is derived from an EMBL/GenBank/DDBJ whole genome shotgun (WGS) entry which is preliminary data.</text>
</comment>
<organism evidence="5 6">
    <name type="scientific">Paenibacillus cisolokensis</name>
    <dbReference type="NCBI Taxonomy" id="1658519"/>
    <lineage>
        <taxon>Bacteria</taxon>
        <taxon>Bacillati</taxon>
        <taxon>Bacillota</taxon>
        <taxon>Bacilli</taxon>
        <taxon>Bacillales</taxon>
        <taxon>Paenibacillaceae</taxon>
        <taxon>Paenibacillus</taxon>
    </lineage>
</organism>
<keyword evidence="2" id="KW-0175">Coiled coil</keyword>
<dbReference type="RefSeq" id="WP_213528795.1">
    <property type="nucleotide sequence ID" value="NZ_BOVJ01000068.1"/>
</dbReference>
<reference evidence="5 6" key="1">
    <citation type="submission" date="2021-04" db="EMBL/GenBank/DDBJ databases">
        <title>Draft genome sequence of Paenibacillus cisolokensis, LC2-13A.</title>
        <authorList>
            <person name="Uke A."/>
            <person name="Chhe C."/>
            <person name="Baramee S."/>
            <person name="Kosugi A."/>
        </authorList>
    </citation>
    <scope>NUCLEOTIDE SEQUENCE [LARGE SCALE GENOMIC DNA]</scope>
    <source>
        <strain evidence="5 6">LC2-13A</strain>
    </source>
</reference>
<accession>A0ABQ4N6D2</accession>
<keyword evidence="3" id="KW-1133">Transmembrane helix</keyword>
<name>A0ABQ4N6D2_9BACL</name>
<dbReference type="InterPro" id="IPR010090">
    <property type="entry name" value="Phage_tape_meas"/>
</dbReference>
<gene>
    <name evidence="5" type="ORF">PACILC2_22870</name>
</gene>
<sequence>MATEIGAIKARLELDIRQYREGIERAKKDLADVSDGAKKASGNFGGLADAAEKVAEKQAQIGRLVTVLDNLNARIEAQRKKLAELKRSYESAFDDTRKSRLQEQIVNTEASLLRLTKASDDTAKKIWELEDSLDGASEKFDIFGESAKSSVTKLGIAYGALTAAMTAVITKSVETAAAFEQSMAKVRAVSGATVSEFQRLQDQAIELGATTVFTASQAADAQSYLAMAGFKANEIMAAMPGVLNLAAAGQMDLARTADIASNILTGFQLSANEAGRVVDVMAKAMSRSNTNIEQLGYAMKYAAPIAASTGVSIEETAAAIGKLSDAGIQGEMAGTQLRAILLRLIKPVGDAKDVMDQLGIKTQDAAGNILPFTSILRQVETAFAGLTQSAQAEAAALIAGTEAASGFLTLVNTGADSIESFASELRNAGGTAEQIAETQMDTLNGAIDEMKSALEGVGITVGNDFKPAIRAAAEEVTRMLLGINEMDAGARAFLITLPLVSAGLGTLATAIYGIVVALRALQSAGIAANAALGWISALSLVVGGVAAAFVSYKASVEEAAEAQRQFNELIEKPALERTADDVRALQAEMDELNRLLEQRAELERKLSEIPMAARASQEMAQEIRNLEQALDDTDKALKRFGIDTPEKAPEVLARLNDEINESIPALAELERQEMATVAAKVKHIDRVVELRRQYDELTKAEKLTEAQKSQLASVVEELTREYPSLIAQLDEENVWHIKTGKRLTN</sequence>
<feature type="transmembrane region" description="Helical" evidence="3">
    <location>
        <begin position="530"/>
        <end position="552"/>
    </location>
</feature>
<feature type="domain" description="Phage tail tape measure protein" evidence="4">
    <location>
        <begin position="201"/>
        <end position="400"/>
    </location>
</feature>
<feature type="coiled-coil region" evidence="2">
    <location>
        <begin position="552"/>
        <end position="636"/>
    </location>
</feature>
<dbReference type="Proteomes" id="UP000680304">
    <property type="component" value="Unassembled WGS sequence"/>
</dbReference>
<evidence type="ECO:0000259" key="4">
    <source>
        <dbReference type="Pfam" id="PF10145"/>
    </source>
</evidence>
<protein>
    <recommendedName>
        <fullName evidence="4">Phage tail tape measure protein domain-containing protein</fullName>
    </recommendedName>
</protein>
<feature type="coiled-coil region" evidence="2">
    <location>
        <begin position="680"/>
        <end position="707"/>
    </location>
</feature>
<keyword evidence="3" id="KW-0472">Membrane</keyword>
<dbReference type="PANTHER" id="PTHR37813:SF1">
    <property type="entry name" value="FELS-2 PROPHAGE PROTEIN"/>
    <property type="match status" value="1"/>
</dbReference>
<feature type="coiled-coil region" evidence="2">
    <location>
        <begin position="68"/>
        <end position="118"/>
    </location>
</feature>
<dbReference type="EMBL" id="BOVJ01000068">
    <property type="protein sequence ID" value="GIQ63719.1"/>
    <property type="molecule type" value="Genomic_DNA"/>
</dbReference>
<keyword evidence="1" id="KW-1188">Viral release from host cell</keyword>
<evidence type="ECO:0000256" key="2">
    <source>
        <dbReference type="SAM" id="Coils"/>
    </source>
</evidence>
<evidence type="ECO:0000256" key="1">
    <source>
        <dbReference type="ARBA" id="ARBA00022612"/>
    </source>
</evidence>
<dbReference type="NCBIfam" id="TIGR01760">
    <property type="entry name" value="tape_meas_TP901"/>
    <property type="match status" value="1"/>
</dbReference>
<proteinExistence type="predicted"/>
<keyword evidence="6" id="KW-1185">Reference proteome</keyword>
<feature type="transmembrane region" description="Helical" evidence="3">
    <location>
        <begin position="493"/>
        <end position="518"/>
    </location>
</feature>
<dbReference type="Pfam" id="PF10145">
    <property type="entry name" value="PhageMin_Tail"/>
    <property type="match status" value="1"/>
</dbReference>
<dbReference type="PANTHER" id="PTHR37813">
    <property type="entry name" value="FELS-2 PROPHAGE PROTEIN"/>
    <property type="match status" value="1"/>
</dbReference>
<keyword evidence="3" id="KW-0812">Transmembrane</keyword>
<evidence type="ECO:0000256" key="3">
    <source>
        <dbReference type="SAM" id="Phobius"/>
    </source>
</evidence>
<evidence type="ECO:0000313" key="5">
    <source>
        <dbReference type="EMBL" id="GIQ63719.1"/>
    </source>
</evidence>
<evidence type="ECO:0000313" key="6">
    <source>
        <dbReference type="Proteomes" id="UP000680304"/>
    </source>
</evidence>